<evidence type="ECO:0000313" key="2">
    <source>
        <dbReference type="EMBL" id="WTY34339.1"/>
    </source>
</evidence>
<organism evidence="2 3">
    <name type="scientific">Nocardia salmonicida</name>
    <dbReference type="NCBI Taxonomy" id="53431"/>
    <lineage>
        <taxon>Bacteria</taxon>
        <taxon>Bacillati</taxon>
        <taxon>Actinomycetota</taxon>
        <taxon>Actinomycetes</taxon>
        <taxon>Mycobacteriales</taxon>
        <taxon>Nocardiaceae</taxon>
        <taxon>Nocardia</taxon>
    </lineage>
</organism>
<evidence type="ECO:0000256" key="1">
    <source>
        <dbReference type="SAM" id="MobiDB-lite"/>
    </source>
</evidence>
<feature type="region of interest" description="Disordered" evidence="1">
    <location>
        <begin position="126"/>
        <end position="149"/>
    </location>
</feature>
<accession>A0ABZ1N341</accession>
<dbReference type="EMBL" id="CP109527">
    <property type="protein sequence ID" value="WTY34339.1"/>
    <property type="molecule type" value="Genomic_DNA"/>
</dbReference>
<protein>
    <submittedName>
        <fullName evidence="2">Uncharacterized protein</fullName>
    </submittedName>
</protein>
<reference evidence="2 3" key="1">
    <citation type="submission" date="2022-10" db="EMBL/GenBank/DDBJ databases">
        <title>The complete genomes of actinobacterial strains from the NBC collection.</title>
        <authorList>
            <person name="Joergensen T.S."/>
            <person name="Alvarez Arevalo M."/>
            <person name="Sterndorff E.B."/>
            <person name="Faurdal D."/>
            <person name="Vuksanovic O."/>
            <person name="Mourched A.-S."/>
            <person name="Charusanti P."/>
            <person name="Shaw S."/>
            <person name="Blin K."/>
            <person name="Weber T."/>
        </authorList>
    </citation>
    <scope>NUCLEOTIDE SEQUENCE [LARGE SCALE GENOMIC DNA]</scope>
    <source>
        <strain evidence="2 3">NBC_01413</strain>
    </source>
</reference>
<dbReference type="Proteomes" id="UP001621418">
    <property type="component" value="Chromosome"/>
</dbReference>
<name>A0ABZ1N341_9NOCA</name>
<gene>
    <name evidence="2" type="ORF">OG308_23865</name>
</gene>
<sequence length="149" mass="15479">MGTDHPAPDPISQAAPIDWVQVGSDDHASGEPPGPALNSSVREAIAGMAVGGDAADIMRRFLDGWNQAQTLADIATAMADNAEVAAAIGPVTTARSISIATDLYDTYGDFDDILSTTQLDTLERLRLHPDSSDGRSPAIRAGLRGPGPE</sequence>
<keyword evidence="3" id="KW-1185">Reference proteome</keyword>
<proteinExistence type="predicted"/>
<dbReference type="RefSeq" id="WP_405146625.1">
    <property type="nucleotide sequence ID" value="NZ_CP109527.1"/>
</dbReference>
<evidence type="ECO:0000313" key="3">
    <source>
        <dbReference type="Proteomes" id="UP001621418"/>
    </source>
</evidence>